<dbReference type="STRING" id="988821.SAMN05421867_10394"/>
<feature type="transmembrane region" description="Helical" evidence="2">
    <location>
        <begin position="116"/>
        <end position="135"/>
    </location>
</feature>
<evidence type="ECO:0000256" key="2">
    <source>
        <dbReference type="SAM" id="Phobius"/>
    </source>
</evidence>
<dbReference type="EMBL" id="FOKA01000003">
    <property type="protein sequence ID" value="SFA89776.1"/>
    <property type="molecule type" value="Genomic_DNA"/>
</dbReference>
<keyword evidence="2" id="KW-1133">Transmembrane helix</keyword>
<feature type="region of interest" description="Disordered" evidence="1">
    <location>
        <begin position="143"/>
        <end position="166"/>
    </location>
</feature>
<reference evidence="3 4" key="1">
    <citation type="submission" date="2016-10" db="EMBL/GenBank/DDBJ databases">
        <authorList>
            <person name="de Groot N.N."/>
        </authorList>
    </citation>
    <scope>NUCLEOTIDE SEQUENCE [LARGE SCALE GENOMIC DNA]</scope>
    <source>
        <strain evidence="3 4">CGMCC 4.6945</strain>
    </source>
</reference>
<sequence length="166" mass="17020">MQRTRWTALLGAAVGTGLLAWFVVRGVEGRGGTMPEVPWLVAVLEAVLAALVLGQAWGVRQYVRGKRPGLSGLRAARTLVLAKAAAWSGSLLLGWYGGQAARALAEVELGTNAARAASAGGAAGGALLLVVAGLLGEWFCRVPPQDDDEDHGPGARAVPEPPPVAP</sequence>
<dbReference type="Pfam" id="PF11377">
    <property type="entry name" value="DUF3180"/>
    <property type="match status" value="1"/>
</dbReference>
<feature type="transmembrane region" description="Helical" evidence="2">
    <location>
        <begin position="79"/>
        <end position="96"/>
    </location>
</feature>
<feature type="transmembrane region" description="Helical" evidence="2">
    <location>
        <begin position="39"/>
        <end position="59"/>
    </location>
</feature>
<accession>A0A1I0WP70</accession>
<dbReference type="RefSeq" id="WP_090031083.1">
    <property type="nucleotide sequence ID" value="NZ_BONM01000002.1"/>
</dbReference>
<organism evidence="3 4">
    <name type="scientific">Cellulomonas marina</name>
    <dbReference type="NCBI Taxonomy" id="988821"/>
    <lineage>
        <taxon>Bacteria</taxon>
        <taxon>Bacillati</taxon>
        <taxon>Actinomycetota</taxon>
        <taxon>Actinomycetes</taxon>
        <taxon>Micrococcales</taxon>
        <taxon>Cellulomonadaceae</taxon>
        <taxon>Cellulomonas</taxon>
    </lineage>
</organism>
<gene>
    <name evidence="3" type="ORF">SAMN05421867_10394</name>
</gene>
<dbReference type="AlphaFoldDB" id="A0A1I0WP70"/>
<evidence type="ECO:0000313" key="4">
    <source>
        <dbReference type="Proteomes" id="UP000199012"/>
    </source>
</evidence>
<dbReference type="InterPro" id="IPR021517">
    <property type="entry name" value="DUF3180"/>
</dbReference>
<keyword evidence="2" id="KW-0472">Membrane</keyword>
<evidence type="ECO:0000256" key="1">
    <source>
        <dbReference type="SAM" id="MobiDB-lite"/>
    </source>
</evidence>
<dbReference type="Proteomes" id="UP000199012">
    <property type="component" value="Unassembled WGS sequence"/>
</dbReference>
<protein>
    <recommendedName>
        <fullName evidence="5">DUF3180 domain-containing protein</fullName>
    </recommendedName>
</protein>
<evidence type="ECO:0000313" key="3">
    <source>
        <dbReference type="EMBL" id="SFA89776.1"/>
    </source>
</evidence>
<proteinExistence type="predicted"/>
<keyword evidence="2" id="KW-0812">Transmembrane</keyword>
<name>A0A1I0WP70_9CELL</name>
<evidence type="ECO:0008006" key="5">
    <source>
        <dbReference type="Google" id="ProtNLM"/>
    </source>
</evidence>
<keyword evidence="4" id="KW-1185">Reference proteome</keyword>